<evidence type="ECO:0000313" key="3">
    <source>
        <dbReference type="Proteomes" id="UP000276133"/>
    </source>
</evidence>
<dbReference type="Proteomes" id="UP000276133">
    <property type="component" value="Unassembled WGS sequence"/>
</dbReference>
<sequence length="129" mass="14882">QNIEVLLLIFFSSLKNCTINNILPEEIYAKIATKLKKEISSSALITKNSNWIFFVKFEILDFFVLNLIDSSILSIVNNFFLAFSFLPNFTIFFGFSYCLLNCVLRLFATDALEEKDPLFCQLSCHKTKL</sequence>
<organism evidence="2 3">
    <name type="scientific">Brachionus plicatilis</name>
    <name type="common">Marine rotifer</name>
    <name type="synonym">Brachionus muelleri</name>
    <dbReference type="NCBI Taxonomy" id="10195"/>
    <lineage>
        <taxon>Eukaryota</taxon>
        <taxon>Metazoa</taxon>
        <taxon>Spiralia</taxon>
        <taxon>Gnathifera</taxon>
        <taxon>Rotifera</taxon>
        <taxon>Eurotatoria</taxon>
        <taxon>Monogononta</taxon>
        <taxon>Pseudotrocha</taxon>
        <taxon>Ploima</taxon>
        <taxon>Brachionidae</taxon>
        <taxon>Brachionus</taxon>
    </lineage>
</organism>
<keyword evidence="1" id="KW-0812">Transmembrane</keyword>
<keyword evidence="1" id="KW-0472">Membrane</keyword>
<feature type="non-terminal residue" evidence="2">
    <location>
        <position position="1"/>
    </location>
</feature>
<keyword evidence="3" id="KW-1185">Reference proteome</keyword>
<comment type="caution">
    <text evidence="2">The sequence shown here is derived from an EMBL/GenBank/DDBJ whole genome shotgun (WGS) entry which is preliminary data.</text>
</comment>
<name>A0A3M7RAQ9_BRAPC</name>
<dbReference type="AlphaFoldDB" id="A0A3M7RAQ9"/>
<keyword evidence="1" id="KW-1133">Transmembrane helix</keyword>
<evidence type="ECO:0000256" key="1">
    <source>
        <dbReference type="SAM" id="Phobius"/>
    </source>
</evidence>
<evidence type="ECO:0000313" key="2">
    <source>
        <dbReference type="EMBL" id="RNA20692.1"/>
    </source>
</evidence>
<accession>A0A3M7RAQ9</accession>
<reference evidence="2 3" key="1">
    <citation type="journal article" date="2018" name="Sci. Rep.">
        <title>Genomic signatures of local adaptation to the degree of environmental predictability in rotifers.</title>
        <authorList>
            <person name="Franch-Gras L."/>
            <person name="Hahn C."/>
            <person name="Garcia-Roger E.M."/>
            <person name="Carmona M.J."/>
            <person name="Serra M."/>
            <person name="Gomez A."/>
        </authorList>
    </citation>
    <scope>NUCLEOTIDE SEQUENCE [LARGE SCALE GENOMIC DNA]</scope>
    <source>
        <strain evidence="2">HYR1</strain>
    </source>
</reference>
<feature type="transmembrane region" description="Helical" evidence="1">
    <location>
        <begin position="89"/>
        <end position="108"/>
    </location>
</feature>
<dbReference type="EMBL" id="REGN01003805">
    <property type="protein sequence ID" value="RNA20692.1"/>
    <property type="molecule type" value="Genomic_DNA"/>
</dbReference>
<gene>
    <name evidence="2" type="ORF">BpHYR1_016655</name>
</gene>
<proteinExistence type="predicted"/>
<protein>
    <submittedName>
        <fullName evidence="2">Uncharacterized protein</fullName>
    </submittedName>
</protein>